<reference evidence="2 3" key="1">
    <citation type="submission" date="2024-05" db="EMBL/GenBank/DDBJ databases">
        <authorList>
            <person name="Zhao H."/>
            <person name="Xu Y."/>
            <person name="Lin S."/>
            <person name="Spain J.C."/>
            <person name="Zhou N.-Y."/>
        </authorList>
    </citation>
    <scope>NUCLEOTIDE SEQUENCE [LARGE SCALE GENOMIC DNA]</scope>
    <source>
        <strain evidence="2 3">NEAU-NG30</strain>
    </source>
</reference>
<evidence type="ECO:0000313" key="2">
    <source>
        <dbReference type="EMBL" id="MEQ0562312.1"/>
    </source>
</evidence>
<dbReference type="EMBL" id="JBDZYD010000009">
    <property type="protein sequence ID" value="MEQ0562312.1"/>
    <property type="molecule type" value="Genomic_DNA"/>
</dbReference>
<keyword evidence="3" id="KW-1185">Reference proteome</keyword>
<keyword evidence="1" id="KW-1133">Transmembrane helix</keyword>
<keyword evidence="1" id="KW-0472">Membrane</keyword>
<comment type="caution">
    <text evidence="2">The sequence shown here is derived from an EMBL/GenBank/DDBJ whole genome shotgun (WGS) entry which is preliminary data.</text>
</comment>
<evidence type="ECO:0000256" key="1">
    <source>
        <dbReference type="SAM" id="Phobius"/>
    </source>
</evidence>
<dbReference type="RefSeq" id="WP_348953794.1">
    <property type="nucleotide sequence ID" value="NZ_JBDZYD010000009.1"/>
</dbReference>
<keyword evidence="1" id="KW-0812">Transmembrane</keyword>
<feature type="transmembrane region" description="Helical" evidence="1">
    <location>
        <begin position="12"/>
        <end position="34"/>
    </location>
</feature>
<name>A0ABV0LLU6_9PSEU</name>
<protein>
    <submittedName>
        <fullName evidence="2">Uncharacterized protein</fullName>
    </submittedName>
</protein>
<gene>
    <name evidence="2" type="ORF">ABJI51_24780</name>
</gene>
<proteinExistence type="predicted"/>
<sequence>MPRDHTRAAVTALGGLLVALGVAAGGALLLLFALTRGQRDWTGSGGTFAVLGAAAAWTALAGTVAVWTARRADGRMLLRAGVPCLVLGAAPAVAFLLWR</sequence>
<feature type="transmembrane region" description="Helical" evidence="1">
    <location>
        <begin position="76"/>
        <end position="98"/>
    </location>
</feature>
<dbReference type="Proteomes" id="UP001440984">
    <property type="component" value="Unassembled WGS sequence"/>
</dbReference>
<accession>A0ABV0LLU6</accession>
<evidence type="ECO:0000313" key="3">
    <source>
        <dbReference type="Proteomes" id="UP001440984"/>
    </source>
</evidence>
<organism evidence="2 3">
    <name type="scientific">Amycolatopsis melonis</name>
    <dbReference type="NCBI Taxonomy" id="3156488"/>
    <lineage>
        <taxon>Bacteria</taxon>
        <taxon>Bacillati</taxon>
        <taxon>Actinomycetota</taxon>
        <taxon>Actinomycetes</taxon>
        <taxon>Pseudonocardiales</taxon>
        <taxon>Pseudonocardiaceae</taxon>
        <taxon>Amycolatopsis</taxon>
    </lineage>
</organism>
<feature type="transmembrane region" description="Helical" evidence="1">
    <location>
        <begin position="46"/>
        <end position="69"/>
    </location>
</feature>